<feature type="domain" description="Peptidase C39-like" evidence="2">
    <location>
        <begin position="74"/>
        <end position="238"/>
    </location>
</feature>
<organism evidence="3 4">
    <name type="scientific">Hungatella hathewayi</name>
    <dbReference type="NCBI Taxonomy" id="154046"/>
    <lineage>
        <taxon>Bacteria</taxon>
        <taxon>Bacillati</taxon>
        <taxon>Bacillota</taxon>
        <taxon>Clostridia</taxon>
        <taxon>Lachnospirales</taxon>
        <taxon>Lachnospiraceae</taxon>
        <taxon>Hungatella</taxon>
    </lineage>
</organism>
<name>A0A3E2WQQ5_9FIRM</name>
<dbReference type="PANTHER" id="PTHR37806:SF1">
    <property type="entry name" value="PEPTIDASE C39-LIKE DOMAIN-CONTAINING PROTEIN"/>
    <property type="match status" value="1"/>
</dbReference>
<accession>A0A3E2WQQ5</accession>
<gene>
    <name evidence="3" type="ORF">DWX41_14780</name>
</gene>
<evidence type="ECO:0000259" key="2">
    <source>
        <dbReference type="Pfam" id="PF13529"/>
    </source>
</evidence>
<evidence type="ECO:0000256" key="1">
    <source>
        <dbReference type="SAM" id="MobiDB-lite"/>
    </source>
</evidence>
<feature type="region of interest" description="Disordered" evidence="1">
    <location>
        <begin position="41"/>
        <end position="68"/>
    </location>
</feature>
<dbReference type="InterPro" id="IPR039564">
    <property type="entry name" value="Peptidase_C39-like"/>
</dbReference>
<comment type="caution">
    <text evidence="3">The sequence shown here is derived from an EMBL/GenBank/DDBJ whole genome shotgun (WGS) entry which is preliminary data.</text>
</comment>
<dbReference type="Pfam" id="PF13529">
    <property type="entry name" value="Peptidase_C39_2"/>
    <property type="match status" value="1"/>
</dbReference>
<dbReference type="PANTHER" id="PTHR37806">
    <property type="entry name" value="LMO0724 PROTEIN"/>
    <property type="match status" value="1"/>
</dbReference>
<dbReference type="GeneID" id="93332842"/>
<dbReference type="Proteomes" id="UP000261111">
    <property type="component" value="Unassembled WGS sequence"/>
</dbReference>
<feature type="compositionally biased region" description="Basic and acidic residues" evidence="1">
    <location>
        <begin position="49"/>
        <end position="58"/>
    </location>
</feature>
<evidence type="ECO:0000313" key="4">
    <source>
        <dbReference type="Proteomes" id="UP000261111"/>
    </source>
</evidence>
<dbReference type="Gene3D" id="3.90.70.10">
    <property type="entry name" value="Cysteine proteinases"/>
    <property type="match status" value="1"/>
</dbReference>
<dbReference type="RefSeq" id="WP_049915434.1">
    <property type="nucleotide sequence ID" value="NZ_QVIA01000016.1"/>
</dbReference>
<reference evidence="3 4" key="1">
    <citation type="submission" date="2018-08" db="EMBL/GenBank/DDBJ databases">
        <title>A genome reference for cultivated species of the human gut microbiota.</title>
        <authorList>
            <person name="Zou Y."/>
            <person name="Xue W."/>
            <person name="Luo G."/>
        </authorList>
    </citation>
    <scope>NUCLEOTIDE SEQUENCE [LARGE SCALE GENOMIC DNA]</scope>
    <source>
        <strain evidence="3 4">AF19-21</strain>
    </source>
</reference>
<protein>
    <recommendedName>
        <fullName evidence="2">Peptidase C39-like domain-containing protein</fullName>
    </recommendedName>
</protein>
<dbReference type="EMBL" id="QVIA01000016">
    <property type="protein sequence ID" value="RGC29539.1"/>
    <property type="molecule type" value="Genomic_DNA"/>
</dbReference>
<proteinExistence type="predicted"/>
<dbReference type="AlphaFoldDB" id="A0A3E2WQQ5"/>
<sequence>MAENRRDSRYRRRRLRIILIGCIAAASILYTKAGQRGTAAAENEETAIEESRAGEGDKQNPSGSLETQPEKKILPVPFLSQNDYPTGCESVTAVMALQYAGVDVSVDDFIDQYLRIGTYYEKDGEYYGNSPYYYFIGDPRTGSGFGCFAPVIYDALAAAAGEDRVKDLTGTRLKQITEEYIGQGIPVIVWATIDMQPTYEGNGWTILETGKYFTWPAEEHCLLLVGWDEEYYYFNDPNQDGGVTGYEKTVAEQRYLEMGSQALAVLPADNGSPEK</sequence>
<evidence type="ECO:0000313" key="3">
    <source>
        <dbReference type="EMBL" id="RGC29539.1"/>
    </source>
</evidence>